<keyword evidence="2" id="KW-1185">Reference proteome</keyword>
<reference evidence="1 2" key="1">
    <citation type="submission" date="2015-08" db="EMBL/GenBank/DDBJ databases">
        <title>Next Generation Sequencing and Analysis of the Genome of Puccinia sorghi L Schw, the Causal Agent of Maize Common Rust.</title>
        <authorList>
            <person name="Rochi L."/>
            <person name="Burguener G."/>
            <person name="Darino M."/>
            <person name="Turjanski A."/>
            <person name="Kreff E."/>
            <person name="Dieguez M.J."/>
            <person name="Sacco F."/>
        </authorList>
    </citation>
    <scope>NUCLEOTIDE SEQUENCE [LARGE SCALE GENOMIC DNA]</scope>
    <source>
        <strain evidence="1 2">RO10H11247</strain>
    </source>
</reference>
<dbReference type="EMBL" id="LAVV01004778">
    <property type="protein sequence ID" value="KNZ61240.1"/>
    <property type="molecule type" value="Genomic_DNA"/>
</dbReference>
<dbReference type="VEuPathDB" id="FungiDB:VP01_14300g1"/>
<name>A0A0L6VM85_9BASI</name>
<protein>
    <submittedName>
        <fullName evidence="1">Uncharacterized protein</fullName>
    </submittedName>
</protein>
<evidence type="ECO:0000313" key="2">
    <source>
        <dbReference type="Proteomes" id="UP000037035"/>
    </source>
</evidence>
<gene>
    <name evidence="1" type="ORF">VP01_14300g1</name>
</gene>
<sequence>GYENLMDLEWVKANKKTPEYRKMLAWTMNKLYESVKEELHPVIMSSEQEIYDTT</sequence>
<proteinExistence type="predicted"/>
<comment type="caution">
    <text evidence="1">The sequence shown here is derived from an EMBL/GenBank/DDBJ whole genome shotgun (WGS) entry which is preliminary data.</text>
</comment>
<dbReference type="AlphaFoldDB" id="A0A0L6VM85"/>
<evidence type="ECO:0000313" key="1">
    <source>
        <dbReference type="EMBL" id="KNZ61240.1"/>
    </source>
</evidence>
<dbReference type="Proteomes" id="UP000037035">
    <property type="component" value="Unassembled WGS sequence"/>
</dbReference>
<organism evidence="1 2">
    <name type="scientific">Puccinia sorghi</name>
    <dbReference type="NCBI Taxonomy" id="27349"/>
    <lineage>
        <taxon>Eukaryota</taxon>
        <taxon>Fungi</taxon>
        <taxon>Dikarya</taxon>
        <taxon>Basidiomycota</taxon>
        <taxon>Pucciniomycotina</taxon>
        <taxon>Pucciniomycetes</taxon>
        <taxon>Pucciniales</taxon>
        <taxon>Pucciniaceae</taxon>
        <taxon>Puccinia</taxon>
    </lineage>
</organism>
<accession>A0A0L6VM85</accession>
<feature type="non-terminal residue" evidence="1">
    <location>
        <position position="1"/>
    </location>
</feature>